<evidence type="ECO:0000256" key="3">
    <source>
        <dbReference type="ARBA" id="ARBA00023125"/>
    </source>
</evidence>
<comment type="caution">
    <text evidence="6">The sequence shown here is derived from an EMBL/GenBank/DDBJ whole genome shotgun (WGS) entry which is preliminary data.</text>
</comment>
<keyword evidence="4" id="KW-0804">Transcription</keyword>
<dbReference type="SUPFAM" id="SSF46785">
    <property type="entry name" value="Winged helix' DNA-binding domain"/>
    <property type="match status" value="1"/>
</dbReference>
<evidence type="ECO:0000256" key="4">
    <source>
        <dbReference type="ARBA" id="ARBA00023163"/>
    </source>
</evidence>
<evidence type="ECO:0000259" key="5">
    <source>
        <dbReference type="PROSITE" id="PS50931"/>
    </source>
</evidence>
<evidence type="ECO:0000313" key="7">
    <source>
        <dbReference type="Proteomes" id="UP000539538"/>
    </source>
</evidence>
<organism evidence="6 7">
    <name type="scientific">Aminobacter niigataensis</name>
    <dbReference type="NCBI Taxonomy" id="83265"/>
    <lineage>
        <taxon>Bacteria</taxon>
        <taxon>Pseudomonadati</taxon>
        <taxon>Pseudomonadota</taxon>
        <taxon>Alphaproteobacteria</taxon>
        <taxon>Hyphomicrobiales</taxon>
        <taxon>Phyllobacteriaceae</taxon>
        <taxon>Aminobacter</taxon>
    </lineage>
</organism>
<keyword evidence="7" id="KW-1185">Reference proteome</keyword>
<dbReference type="PROSITE" id="PS50931">
    <property type="entry name" value="HTH_LYSR"/>
    <property type="match status" value="1"/>
</dbReference>
<dbReference type="EMBL" id="JACHOT010000002">
    <property type="protein sequence ID" value="MBB4650617.1"/>
    <property type="molecule type" value="Genomic_DNA"/>
</dbReference>
<evidence type="ECO:0000256" key="2">
    <source>
        <dbReference type="ARBA" id="ARBA00023015"/>
    </source>
</evidence>
<dbReference type="PANTHER" id="PTHR30537">
    <property type="entry name" value="HTH-TYPE TRANSCRIPTIONAL REGULATOR"/>
    <property type="match status" value="1"/>
</dbReference>
<evidence type="ECO:0000313" key="6">
    <source>
        <dbReference type="EMBL" id="MBB4650617.1"/>
    </source>
</evidence>
<protein>
    <submittedName>
        <fullName evidence="6">LysR family glycine cleavage system transcriptional activator</fullName>
    </submittedName>
</protein>
<proteinExistence type="inferred from homology"/>
<dbReference type="SUPFAM" id="SSF53850">
    <property type="entry name" value="Periplasmic binding protein-like II"/>
    <property type="match status" value="1"/>
</dbReference>
<dbReference type="InterPro" id="IPR036388">
    <property type="entry name" value="WH-like_DNA-bd_sf"/>
</dbReference>
<dbReference type="Proteomes" id="UP000539538">
    <property type="component" value="Unassembled WGS sequence"/>
</dbReference>
<keyword evidence="2" id="KW-0805">Transcription regulation</keyword>
<evidence type="ECO:0000256" key="1">
    <source>
        <dbReference type="ARBA" id="ARBA00009437"/>
    </source>
</evidence>
<dbReference type="Pfam" id="PF03466">
    <property type="entry name" value="LysR_substrate"/>
    <property type="match status" value="1"/>
</dbReference>
<dbReference type="Gene3D" id="1.10.10.10">
    <property type="entry name" value="Winged helix-like DNA-binding domain superfamily/Winged helix DNA-binding domain"/>
    <property type="match status" value="1"/>
</dbReference>
<dbReference type="InterPro" id="IPR000847">
    <property type="entry name" value="LysR_HTH_N"/>
</dbReference>
<comment type="similarity">
    <text evidence="1">Belongs to the LysR transcriptional regulatory family.</text>
</comment>
<dbReference type="Gene3D" id="3.40.190.10">
    <property type="entry name" value="Periplasmic binding protein-like II"/>
    <property type="match status" value="2"/>
</dbReference>
<dbReference type="PANTHER" id="PTHR30537:SF74">
    <property type="entry name" value="HTH-TYPE TRANSCRIPTIONAL REGULATOR TRPI"/>
    <property type="match status" value="1"/>
</dbReference>
<dbReference type="InterPro" id="IPR036390">
    <property type="entry name" value="WH_DNA-bd_sf"/>
</dbReference>
<accession>A0ABR6L1D6</accession>
<dbReference type="InterPro" id="IPR005119">
    <property type="entry name" value="LysR_subst-bd"/>
</dbReference>
<gene>
    <name evidence="6" type="ORF">GGQ99_002372</name>
</gene>
<dbReference type="Pfam" id="PF00126">
    <property type="entry name" value="HTH_1"/>
    <property type="match status" value="1"/>
</dbReference>
<keyword evidence="3" id="KW-0238">DNA-binding</keyword>
<sequence>MNVTPGAISRQVKALEDYLGFPLFVRVHNGIEPTPEAKAYYESMRAAFLLIEKSTKELLSQKRDGPLNVWCSRLFMRQWLVPRLTIFQELHPAQEVRLAGGRSDEPLPSDIDLAIRFGTGPWDPWESHYLMGNSIVPVCSPEYLEAHGPIQTPADLLKHPLLFTATRMDDWDMWLRSAGVEDFTISRKITLQGDGLAYRAAVEGLGVAIGRREFLEPDVKSGRLVTPFEHSVRLEGAFYLIYPTAVRYPRKVIEFRNWLLKEANEPWHHRPATKTLKS</sequence>
<feature type="domain" description="HTH lysR-type" evidence="5">
    <location>
        <begin position="1"/>
        <end position="34"/>
    </location>
</feature>
<dbReference type="CDD" id="cd08432">
    <property type="entry name" value="PBP2_GcdR_TrpI_HvrB_AmpR_like"/>
    <property type="match status" value="1"/>
</dbReference>
<dbReference type="InterPro" id="IPR058163">
    <property type="entry name" value="LysR-type_TF_proteobact-type"/>
</dbReference>
<reference evidence="6 7" key="1">
    <citation type="submission" date="2020-08" db="EMBL/GenBank/DDBJ databases">
        <title>Genomic Encyclopedia of Type Strains, Phase IV (KMG-IV): sequencing the most valuable type-strain genomes for metagenomic binning, comparative biology and taxonomic classification.</title>
        <authorList>
            <person name="Goeker M."/>
        </authorList>
    </citation>
    <scope>NUCLEOTIDE SEQUENCE [LARGE SCALE GENOMIC DNA]</scope>
    <source>
        <strain evidence="6 7">DSM 7050</strain>
    </source>
</reference>
<name>A0ABR6L1D6_9HYPH</name>